<accession>A0ABY6JZR2</accession>
<dbReference type="PANTHER" id="PTHR14319:SF3">
    <property type="entry name" value="TRANSMEMBRANE PROTEIN-LIKE PROTEIN"/>
    <property type="match status" value="1"/>
</dbReference>
<evidence type="ECO:0000313" key="9">
    <source>
        <dbReference type="Proteomes" id="UP001235939"/>
    </source>
</evidence>
<reference evidence="8 9" key="1">
    <citation type="submission" date="2022-01" db="EMBL/GenBank/DDBJ databases">
        <title>A chromosomal length assembly of Cordylochernes scorpioides.</title>
        <authorList>
            <person name="Zeh D."/>
            <person name="Zeh J."/>
        </authorList>
    </citation>
    <scope>NUCLEOTIDE SEQUENCE [LARGE SCALE GENOMIC DNA]</scope>
    <source>
        <strain evidence="8">IN4F17</strain>
        <tissue evidence="8">Whole Body</tissue>
    </source>
</reference>
<keyword evidence="3" id="KW-1003">Cell membrane</keyword>
<evidence type="ECO:0000256" key="7">
    <source>
        <dbReference type="SAM" id="MobiDB-lite"/>
    </source>
</evidence>
<evidence type="ECO:0000256" key="3">
    <source>
        <dbReference type="ARBA" id="ARBA00022475"/>
    </source>
</evidence>
<dbReference type="EMBL" id="CP092863">
    <property type="protein sequence ID" value="UYV62172.1"/>
    <property type="molecule type" value="Genomic_DNA"/>
</dbReference>
<proteinExistence type="inferred from homology"/>
<protein>
    <submittedName>
        <fullName evidence="8">TMEM8A</fullName>
    </submittedName>
</protein>
<keyword evidence="6" id="KW-0472">Membrane</keyword>
<keyword evidence="4" id="KW-0812">Transmembrane</keyword>
<organism evidence="8 9">
    <name type="scientific">Cordylochernes scorpioides</name>
    <dbReference type="NCBI Taxonomy" id="51811"/>
    <lineage>
        <taxon>Eukaryota</taxon>
        <taxon>Metazoa</taxon>
        <taxon>Ecdysozoa</taxon>
        <taxon>Arthropoda</taxon>
        <taxon>Chelicerata</taxon>
        <taxon>Arachnida</taxon>
        <taxon>Pseudoscorpiones</taxon>
        <taxon>Cheliferoidea</taxon>
        <taxon>Chernetidae</taxon>
        <taxon>Cordylochernes</taxon>
    </lineage>
</organism>
<comment type="similarity">
    <text evidence="2">Belongs to the TMEM8 family.</text>
</comment>
<gene>
    <name evidence="8" type="ORF">LAZ67_1008110</name>
</gene>
<name>A0ABY6JZR2_9ARAC</name>
<dbReference type="InterPro" id="IPR021910">
    <property type="entry name" value="NGX6/PGAP6/MYMK"/>
</dbReference>
<keyword evidence="9" id="KW-1185">Reference proteome</keyword>
<feature type="region of interest" description="Disordered" evidence="7">
    <location>
        <begin position="1"/>
        <end position="23"/>
    </location>
</feature>
<evidence type="ECO:0000256" key="4">
    <source>
        <dbReference type="ARBA" id="ARBA00022692"/>
    </source>
</evidence>
<comment type="subcellular location">
    <subcellularLocation>
        <location evidence="1">Cell membrane</location>
        <topology evidence="1">Multi-pass membrane protein</topology>
    </subcellularLocation>
</comment>
<evidence type="ECO:0000256" key="5">
    <source>
        <dbReference type="ARBA" id="ARBA00022989"/>
    </source>
</evidence>
<evidence type="ECO:0000256" key="6">
    <source>
        <dbReference type="ARBA" id="ARBA00023136"/>
    </source>
</evidence>
<keyword evidence="5" id="KW-1133">Transmembrane helix</keyword>
<dbReference type="PANTHER" id="PTHR14319">
    <property type="entry name" value="FIVE-SPAN TRANSMEMBRANE PROTEIN M83"/>
    <property type="match status" value="1"/>
</dbReference>
<evidence type="ECO:0000256" key="1">
    <source>
        <dbReference type="ARBA" id="ARBA00004651"/>
    </source>
</evidence>
<evidence type="ECO:0000313" key="8">
    <source>
        <dbReference type="EMBL" id="UYV62172.1"/>
    </source>
</evidence>
<dbReference type="Proteomes" id="UP001235939">
    <property type="component" value="Chromosome 01"/>
</dbReference>
<evidence type="ECO:0000256" key="2">
    <source>
        <dbReference type="ARBA" id="ARBA00005542"/>
    </source>
</evidence>
<sequence length="198" mass="22637">MTKTMEVPISNQSPAGIANSQPNVTTRRFQPIRAIENAYQESLLHPYRSYKDVVIFHFSVPHQITRAIWQFVAFMDDPTCTQRNVYIHLRPGSYPVVAPDNASFPQHLVVPGEEQFSLHTLSHFQPREMAEFRLHNPLPGDWFAVAYVLDWDHDIKQQVAVHCPGGLWSPWPVPGLGLWSGSGGLLRSDYLQYSRWEG</sequence>